<dbReference type="GO" id="GO:0003700">
    <property type="term" value="F:DNA-binding transcription factor activity"/>
    <property type="evidence" value="ECO:0007669"/>
    <property type="project" value="InterPro"/>
</dbReference>
<dbReference type="InterPro" id="IPR036390">
    <property type="entry name" value="WH_DNA-bd_sf"/>
</dbReference>
<dbReference type="CDD" id="cd06267">
    <property type="entry name" value="PBP1_LacI_sugar_binding-like"/>
    <property type="match status" value="1"/>
</dbReference>
<evidence type="ECO:0000313" key="5">
    <source>
        <dbReference type="EMBL" id="OGK01000.1"/>
    </source>
</evidence>
<keyword evidence="2" id="KW-0238">DNA-binding</keyword>
<evidence type="ECO:0000256" key="3">
    <source>
        <dbReference type="ARBA" id="ARBA00023163"/>
    </source>
</evidence>
<comment type="caution">
    <text evidence="5">The sequence shown here is derived from an EMBL/GenBank/DDBJ whole genome shotgun (WGS) entry which is preliminary data.</text>
</comment>
<dbReference type="InterPro" id="IPR000524">
    <property type="entry name" value="Tscrpt_reg_HTH_GntR"/>
</dbReference>
<dbReference type="SUPFAM" id="SSF53822">
    <property type="entry name" value="Periplasmic binding protein-like I"/>
    <property type="match status" value="1"/>
</dbReference>
<dbReference type="PANTHER" id="PTHR30146">
    <property type="entry name" value="LACI-RELATED TRANSCRIPTIONAL REPRESSOR"/>
    <property type="match status" value="1"/>
</dbReference>
<sequence>MAYTSPLIYITVADDLRKKIESSYFPGDKLPPERELAREYNINRLTLRNALKVLEKEKRIYKVRPKGTFIGKEPEDVKRTLQKTIGFLLVNRNSLDEFHSKTLVELEHFGQERAVNIMFLTVNSEKDVQSVVAPLIGKGVLDGIIVSGLLNPAVLKLLKRLGIPTVALGYLMYPDPIEQEFNRVVVDSVGYGHEATTYLLGLGHRDIALLNGPSYQWFFNITQGYMRALTEAGVQYREERVRKCEKDTMMHGYTAAKALVSSNCPTAIFAANDRLAEGAMHAAFDQGLKIPGDISIIGVGDYETAALTNPPLTTISIDRKTLSENVLELLFGMMQNKQRPPQTRFAPFRILERETCGKINSGEREVRAPTARLSV</sequence>
<protein>
    <recommendedName>
        <fullName evidence="4">HTH gntR-type domain-containing protein</fullName>
    </recommendedName>
</protein>
<dbReference type="PROSITE" id="PS50949">
    <property type="entry name" value="HTH_GNTR"/>
    <property type="match status" value="1"/>
</dbReference>
<evidence type="ECO:0000256" key="1">
    <source>
        <dbReference type="ARBA" id="ARBA00023015"/>
    </source>
</evidence>
<feature type="domain" description="HTH gntR-type" evidence="4">
    <location>
        <begin position="6"/>
        <end position="73"/>
    </location>
</feature>
<name>A0A1F7F2V8_UNCRA</name>
<keyword evidence="1" id="KW-0805">Transcription regulation</keyword>
<organism evidence="5 6">
    <name type="scientific">Candidatus Raymondbacteria bacterium RIFOXYD12_FULL_49_13</name>
    <dbReference type="NCBI Taxonomy" id="1817890"/>
    <lineage>
        <taxon>Bacteria</taxon>
        <taxon>Raymondiibacteriota</taxon>
    </lineage>
</organism>
<dbReference type="InterPro" id="IPR036388">
    <property type="entry name" value="WH-like_DNA-bd_sf"/>
</dbReference>
<evidence type="ECO:0000259" key="4">
    <source>
        <dbReference type="PROSITE" id="PS50949"/>
    </source>
</evidence>
<dbReference type="Gene3D" id="3.40.50.2300">
    <property type="match status" value="2"/>
</dbReference>
<dbReference type="SMART" id="SM00345">
    <property type="entry name" value="HTH_GNTR"/>
    <property type="match status" value="1"/>
</dbReference>
<dbReference type="EMBL" id="MFYX01000136">
    <property type="protein sequence ID" value="OGK01000.1"/>
    <property type="molecule type" value="Genomic_DNA"/>
</dbReference>
<dbReference type="PRINTS" id="PR00035">
    <property type="entry name" value="HTHGNTR"/>
</dbReference>
<dbReference type="Proteomes" id="UP000179243">
    <property type="component" value="Unassembled WGS sequence"/>
</dbReference>
<dbReference type="GO" id="GO:0000976">
    <property type="term" value="F:transcription cis-regulatory region binding"/>
    <property type="evidence" value="ECO:0007669"/>
    <property type="project" value="TreeGrafter"/>
</dbReference>
<dbReference type="AlphaFoldDB" id="A0A1F7F2V8"/>
<proteinExistence type="predicted"/>
<dbReference type="Pfam" id="PF13377">
    <property type="entry name" value="Peripla_BP_3"/>
    <property type="match status" value="1"/>
</dbReference>
<dbReference type="InterPro" id="IPR028082">
    <property type="entry name" value="Peripla_BP_I"/>
</dbReference>
<reference evidence="5 6" key="1">
    <citation type="journal article" date="2016" name="Nat. Commun.">
        <title>Thousands of microbial genomes shed light on interconnected biogeochemical processes in an aquifer system.</title>
        <authorList>
            <person name="Anantharaman K."/>
            <person name="Brown C.T."/>
            <person name="Hug L.A."/>
            <person name="Sharon I."/>
            <person name="Castelle C.J."/>
            <person name="Probst A.J."/>
            <person name="Thomas B.C."/>
            <person name="Singh A."/>
            <person name="Wilkins M.J."/>
            <person name="Karaoz U."/>
            <person name="Brodie E.L."/>
            <person name="Williams K.H."/>
            <person name="Hubbard S.S."/>
            <person name="Banfield J.F."/>
        </authorList>
    </citation>
    <scope>NUCLEOTIDE SEQUENCE [LARGE SCALE GENOMIC DNA]</scope>
</reference>
<keyword evidence="3" id="KW-0804">Transcription</keyword>
<dbReference type="InterPro" id="IPR046335">
    <property type="entry name" value="LacI/GalR-like_sensor"/>
</dbReference>
<dbReference type="Pfam" id="PF00392">
    <property type="entry name" value="GntR"/>
    <property type="match status" value="1"/>
</dbReference>
<evidence type="ECO:0000256" key="2">
    <source>
        <dbReference type="ARBA" id="ARBA00023125"/>
    </source>
</evidence>
<accession>A0A1F7F2V8</accession>
<dbReference type="Gene3D" id="1.10.10.10">
    <property type="entry name" value="Winged helix-like DNA-binding domain superfamily/Winged helix DNA-binding domain"/>
    <property type="match status" value="1"/>
</dbReference>
<dbReference type="SUPFAM" id="SSF46785">
    <property type="entry name" value="Winged helix' DNA-binding domain"/>
    <property type="match status" value="1"/>
</dbReference>
<evidence type="ECO:0000313" key="6">
    <source>
        <dbReference type="Proteomes" id="UP000179243"/>
    </source>
</evidence>
<dbReference type="CDD" id="cd07377">
    <property type="entry name" value="WHTH_GntR"/>
    <property type="match status" value="1"/>
</dbReference>
<gene>
    <name evidence="5" type="ORF">A2519_17250</name>
</gene>
<dbReference type="PANTHER" id="PTHR30146:SF24">
    <property type="entry name" value="XYLOSE OPERON REGULATORY PROTEIN"/>
    <property type="match status" value="1"/>
</dbReference>